<dbReference type="Gene3D" id="1.10.1060.10">
    <property type="entry name" value="Alpha-helical ferredoxin"/>
    <property type="match status" value="1"/>
</dbReference>
<dbReference type="GO" id="GO:0051536">
    <property type="term" value="F:iron-sulfur cluster binding"/>
    <property type="evidence" value="ECO:0007669"/>
    <property type="project" value="InterPro"/>
</dbReference>
<comment type="caution">
    <text evidence="2">The sequence shown here is derived from an EMBL/GenBank/DDBJ whole genome shotgun (WGS) entry which is preliminary data.</text>
</comment>
<dbReference type="EMBL" id="BARW01042052">
    <property type="protein sequence ID" value="GAJ19891.1"/>
    <property type="molecule type" value="Genomic_DNA"/>
</dbReference>
<dbReference type="PROSITE" id="PS51379">
    <property type="entry name" value="4FE4S_FER_2"/>
    <property type="match status" value="1"/>
</dbReference>
<evidence type="ECO:0000259" key="1">
    <source>
        <dbReference type="PROSITE" id="PS51379"/>
    </source>
</evidence>
<sequence length="68" mass="7556">MPVLEPEERKGFAEIELGFDEKMAIEEAKRCLNCGVCSECLECIKACEAQAIDFEQVDELVEVEVGST</sequence>
<dbReference type="AlphaFoldDB" id="X1VS20"/>
<dbReference type="InterPro" id="IPR017900">
    <property type="entry name" value="4Fe4S_Fe_S_CS"/>
</dbReference>
<evidence type="ECO:0000313" key="2">
    <source>
        <dbReference type="EMBL" id="GAJ19891.1"/>
    </source>
</evidence>
<feature type="domain" description="4Fe-4S ferredoxin-type" evidence="1">
    <location>
        <begin position="28"/>
        <end position="57"/>
    </location>
</feature>
<name>X1VS20_9ZZZZ</name>
<dbReference type="PROSITE" id="PS00198">
    <property type="entry name" value="4FE4S_FER_1"/>
    <property type="match status" value="1"/>
</dbReference>
<gene>
    <name evidence="2" type="ORF">S12H4_62580</name>
</gene>
<dbReference type="SUPFAM" id="SSF46548">
    <property type="entry name" value="alpha-helical ferredoxin"/>
    <property type="match status" value="1"/>
</dbReference>
<accession>X1VS20</accession>
<protein>
    <recommendedName>
        <fullName evidence="1">4Fe-4S ferredoxin-type domain-containing protein</fullName>
    </recommendedName>
</protein>
<reference evidence="2" key="1">
    <citation type="journal article" date="2014" name="Front. Microbiol.">
        <title>High frequency of phylogenetically diverse reductive dehalogenase-homologous genes in deep subseafloor sedimentary metagenomes.</title>
        <authorList>
            <person name="Kawai M."/>
            <person name="Futagami T."/>
            <person name="Toyoda A."/>
            <person name="Takaki Y."/>
            <person name="Nishi S."/>
            <person name="Hori S."/>
            <person name="Arai W."/>
            <person name="Tsubouchi T."/>
            <person name="Morono Y."/>
            <person name="Uchiyama I."/>
            <person name="Ito T."/>
            <person name="Fujiyama A."/>
            <person name="Inagaki F."/>
            <person name="Takami H."/>
        </authorList>
    </citation>
    <scope>NUCLEOTIDE SEQUENCE</scope>
    <source>
        <strain evidence="2">Expedition CK06-06</strain>
    </source>
</reference>
<proteinExistence type="predicted"/>
<dbReference type="InterPro" id="IPR009051">
    <property type="entry name" value="Helical_ferredxn"/>
</dbReference>
<feature type="non-terminal residue" evidence="2">
    <location>
        <position position="68"/>
    </location>
</feature>
<organism evidence="2">
    <name type="scientific">marine sediment metagenome</name>
    <dbReference type="NCBI Taxonomy" id="412755"/>
    <lineage>
        <taxon>unclassified sequences</taxon>
        <taxon>metagenomes</taxon>
        <taxon>ecological metagenomes</taxon>
    </lineage>
</organism>
<dbReference type="InterPro" id="IPR017896">
    <property type="entry name" value="4Fe4S_Fe-S-bd"/>
</dbReference>